<dbReference type="RefSeq" id="WP_338200824.1">
    <property type="nucleotide sequence ID" value="NZ_JAEKNR010000094.1"/>
</dbReference>
<dbReference type="PANTHER" id="PTHR45674">
    <property type="entry name" value="DNA LIGASE 1/3 FAMILY MEMBER"/>
    <property type="match status" value="1"/>
</dbReference>
<dbReference type="Gene3D" id="2.40.50.140">
    <property type="entry name" value="Nucleic acid-binding proteins"/>
    <property type="match status" value="1"/>
</dbReference>
<dbReference type="EMBL" id="JAEKNR010000094">
    <property type="protein sequence ID" value="MBJ7598091.1"/>
    <property type="molecule type" value="Genomic_DNA"/>
</dbReference>
<keyword evidence="3 6" id="KW-0436">Ligase</keyword>
<dbReference type="SUPFAM" id="SSF56091">
    <property type="entry name" value="DNA ligase/mRNA capping enzyme, catalytic domain"/>
    <property type="match status" value="1"/>
</dbReference>
<protein>
    <recommendedName>
        <fullName evidence="2">DNA ligase (ATP)</fullName>
        <ecNumber evidence="2">6.5.1.1</ecNumber>
    </recommendedName>
</protein>
<evidence type="ECO:0000313" key="6">
    <source>
        <dbReference type="EMBL" id="MBJ7598091.1"/>
    </source>
</evidence>
<dbReference type="Pfam" id="PF01068">
    <property type="entry name" value="DNA_ligase_A_M"/>
    <property type="match status" value="1"/>
</dbReference>
<evidence type="ECO:0000256" key="1">
    <source>
        <dbReference type="ARBA" id="ARBA00007572"/>
    </source>
</evidence>
<dbReference type="Gene3D" id="3.30.470.30">
    <property type="entry name" value="DNA ligase/mRNA capping enzyme"/>
    <property type="match status" value="1"/>
</dbReference>
<comment type="catalytic activity">
    <reaction evidence="4">
        <text>ATP + (deoxyribonucleotide)n-3'-hydroxyl + 5'-phospho-(deoxyribonucleotide)m = (deoxyribonucleotide)n+m + AMP + diphosphate.</text>
        <dbReference type="EC" id="6.5.1.1"/>
    </reaction>
</comment>
<name>A0A934JYA4_9BACT</name>
<comment type="caution">
    <text evidence="6">The sequence shown here is derived from an EMBL/GenBank/DDBJ whole genome shotgun (WGS) entry which is preliminary data.</text>
</comment>
<reference evidence="6" key="1">
    <citation type="submission" date="2020-10" db="EMBL/GenBank/DDBJ databases">
        <title>Ca. Dormibacterota MAGs.</title>
        <authorList>
            <person name="Montgomery K."/>
        </authorList>
    </citation>
    <scope>NUCLEOTIDE SEQUENCE [LARGE SCALE GENOMIC DNA]</scope>
    <source>
        <strain evidence="6">SC8812_S17_10</strain>
    </source>
</reference>
<gene>
    <name evidence="6" type="ORF">JF922_08395</name>
</gene>
<dbReference type="Proteomes" id="UP000612893">
    <property type="component" value="Unassembled WGS sequence"/>
</dbReference>
<dbReference type="GO" id="GO:0003910">
    <property type="term" value="F:DNA ligase (ATP) activity"/>
    <property type="evidence" value="ECO:0007669"/>
    <property type="project" value="UniProtKB-EC"/>
</dbReference>
<dbReference type="CDD" id="cd07905">
    <property type="entry name" value="Adenylation_DNA_ligase_LigC"/>
    <property type="match status" value="1"/>
</dbReference>
<dbReference type="EC" id="6.5.1.1" evidence="2"/>
<dbReference type="PANTHER" id="PTHR45674:SF4">
    <property type="entry name" value="DNA LIGASE 1"/>
    <property type="match status" value="1"/>
</dbReference>
<dbReference type="AlphaFoldDB" id="A0A934JYA4"/>
<dbReference type="InterPro" id="IPR044119">
    <property type="entry name" value="Adenylation_LigC-like"/>
</dbReference>
<feature type="domain" description="ATP-dependent DNA ligase family profile" evidence="5">
    <location>
        <begin position="116"/>
        <end position="232"/>
    </location>
</feature>
<dbReference type="PROSITE" id="PS50160">
    <property type="entry name" value="DNA_LIGASE_A3"/>
    <property type="match status" value="1"/>
</dbReference>
<accession>A0A934JYA4</accession>
<evidence type="ECO:0000256" key="2">
    <source>
        <dbReference type="ARBA" id="ARBA00012727"/>
    </source>
</evidence>
<dbReference type="CDD" id="cd07970">
    <property type="entry name" value="OBF_DNA_ligase_LigC"/>
    <property type="match status" value="1"/>
</dbReference>
<evidence type="ECO:0000256" key="4">
    <source>
        <dbReference type="ARBA" id="ARBA00034003"/>
    </source>
</evidence>
<dbReference type="InterPro" id="IPR044117">
    <property type="entry name" value="OBF_LigC-like"/>
</dbReference>
<evidence type="ECO:0000259" key="5">
    <source>
        <dbReference type="PROSITE" id="PS50160"/>
    </source>
</evidence>
<dbReference type="Pfam" id="PF04679">
    <property type="entry name" value="DNA_ligase_A_C"/>
    <property type="match status" value="1"/>
</dbReference>
<dbReference type="InterPro" id="IPR012310">
    <property type="entry name" value="DNA_ligase_ATP-dep_cent"/>
</dbReference>
<proteinExistence type="inferred from homology"/>
<sequence length="346" mass="38980">MSDTISLDLEPMLAAVEPQLPTGDDWEYEPKWDGFRTVAHRSGASVELVSRGARPMSRFFPEVLDAFRQLPADSLVLDGELVIVGRDGLDFEALQLRLHPAQSRIKLLSEATPAMFVAFDLLAEGEEDLRELPLGTRRRRLERLLDGVQPPILLTPYTRDAELGRRWFDEFEGAGLDGVIAKSWSQPYLPGKRGWVKLKHRRTADCVVIGFRWSSDRKSLGSLLLGLYDGVGTLHYVGHTSSFDAATRRELLARLQPLAVEPSYEMRGRMPGGPSRWSRGRETEWQSLRPELVCEVAYEKLQSGERFRHATGFVRWRPDKPPGACTFEQIASVARVDVQSIFGIHG</sequence>
<comment type="similarity">
    <text evidence="1">Belongs to the ATP-dependent DNA ligase family.</text>
</comment>
<dbReference type="InterPro" id="IPR012340">
    <property type="entry name" value="NA-bd_OB-fold"/>
</dbReference>
<dbReference type="InterPro" id="IPR012309">
    <property type="entry name" value="DNA_ligase_ATP-dep_C"/>
</dbReference>
<organism evidence="6 7">
    <name type="scientific">Candidatus Nephthysia bennettiae</name>
    <dbReference type="NCBI Taxonomy" id="3127016"/>
    <lineage>
        <taxon>Bacteria</taxon>
        <taxon>Bacillati</taxon>
        <taxon>Candidatus Dormiibacterota</taxon>
        <taxon>Candidatus Dormibacteria</taxon>
        <taxon>Candidatus Dormibacterales</taxon>
        <taxon>Candidatus Dormibacteraceae</taxon>
        <taxon>Candidatus Nephthysia</taxon>
    </lineage>
</organism>
<dbReference type="InterPro" id="IPR050191">
    <property type="entry name" value="ATP-dep_DNA_ligase"/>
</dbReference>
<keyword evidence="7" id="KW-1185">Reference proteome</keyword>
<dbReference type="NCBIfam" id="NF006078">
    <property type="entry name" value="PRK08224.1"/>
    <property type="match status" value="1"/>
</dbReference>
<evidence type="ECO:0000256" key="3">
    <source>
        <dbReference type="ARBA" id="ARBA00022598"/>
    </source>
</evidence>
<dbReference type="SUPFAM" id="SSF50249">
    <property type="entry name" value="Nucleic acid-binding proteins"/>
    <property type="match status" value="1"/>
</dbReference>
<evidence type="ECO:0000313" key="7">
    <source>
        <dbReference type="Proteomes" id="UP000612893"/>
    </source>
</evidence>